<evidence type="ECO:0008006" key="5">
    <source>
        <dbReference type="Google" id="ProtNLM"/>
    </source>
</evidence>
<accession>A0A7J6I363</accession>
<dbReference type="EMBL" id="JAATIQ010000010">
    <property type="protein sequence ID" value="KAF4401836.1"/>
    <property type="molecule type" value="Genomic_DNA"/>
</dbReference>
<name>A0A7J6I363_CANSA</name>
<dbReference type="InterPro" id="IPR021864">
    <property type="entry name" value="DUF3475"/>
</dbReference>
<evidence type="ECO:0000313" key="4">
    <source>
        <dbReference type="Proteomes" id="UP000583929"/>
    </source>
</evidence>
<dbReference type="PANTHER" id="PTHR31371:SF14">
    <property type="entry name" value="SIMILARITY TO UNKNOWN PROTEIN"/>
    <property type="match status" value="1"/>
</dbReference>
<keyword evidence="4" id="KW-1185">Reference proteome</keyword>
<dbReference type="Pfam" id="PF11961">
    <property type="entry name" value="DUF3475"/>
    <property type="match status" value="1"/>
</dbReference>
<sequence>MALETWLIKVKTAISSKFDVVRSSSSPAPAHPNKSSPAMKKSSNVGVLAFEIAGLMSKLIHLWQLLSDKNMIRLRNDSISLDGVRKIISNDEAFLLALACAEIVENIRLLAKSVARISKRCDDVNHWNFDQCFRDFADSGRDPHGWVLSSKDMEAKNKKMDRYVTVTAALYREIDELSVMEGGLRKLALQMSQNDAVSMSNSSISSKLEEKITDLQQKILWQRQEVKYLKERSLWSRSFDTVTSVLVRSIFTILARTKLVFGLGAHYPPCSLPRSLSASATVHPSDHHQSPSNLDTCSHFVSGPLMKRDDDDEPNNKKITSTVNTGFFESNSKLLKPPPPTTLGAAGLALHYANLIIVMEKMIKSPQLVGVDARDDLYSMLPNSVRSSLRSRLRGVGFSASDPVLAGEWREALGRILAWLSPLAHNMIKWQNERSFEQQNLVPKTNVLLLQTLFFANKEKTEAAITELLVGLNYIWRFEREMTAKALFECHINNNLNGLLDNNTLKTSSSPSSS</sequence>
<dbReference type="AlphaFoldDB" id="A0A7J6I363"/>
<reference evidence="3 4" key="1">
    <citation type="journal article" date="2020" name="bioRxiv">
        <title>Sequence and annotation of 42 cannabis genomes reveals extensive copy number variation in cannabinoid synthesis and pathogen resistance genes.</title>
        <authorList>
            <person name="Mckernan K.J."/>
            <person name="Helbert Y."/>
            <person name="Kane L.T."/>
            <person name="Ebling H."/>
            <person name="Zhang L."/>
            <person name="Liu B."/>
            <person name="Eaton Z."/>
            <person name="Mclaughlin S."/>
            <person name="Kingan S."/>
            <person name="Baybayan P."/>
            <person name="Concepcion G."/>
            <person name="Jordan M."/>
            <person name="Riva A."/>
            <person name="Barbazuk W."/>
            <person name="Harkins T."/>
        </authorList>
    </citation>
    <scope>NUCLEOTIDE SEQUENCE [LARGE SCALE GENOMIC DNA]</scope>
    <source>
        <strain evidence="4">cv. Jamaican Lion 4</strain>
        <tissue evidence="3">Leaf</tissue>
    </source>
</reference>
<evidence type="ECO:0000259" key="1">
    <source>
        <dbReference type="Pfam" id="PF05003"/>
    </source>
</evidence>
<organism evidence="3 4">
    <name type="scientific">Cannabis sativa</name>
    <name type="common">Hemp</name>
    <name type="synonym">Marijuana</name>
    <dbReference type="NCBI Taxonomy" id="3483"/>
    <lineage>
        <taxon>Eukaryota</taxon>
        <taxon>Viridiplantae</taxon>
        <taxon>Streptophyta</taxon>
        <taxon>Embryophyta</taxon>
        <taxon>Tracheophyta</taxon>
        <taxon>Spermatophyta</taxon>
        <taxon>Magnoliopsida</taxon>
        <taxon>eudicotyledons</taxon>
        <taxon>Gunneridae</taxon>
        <taxon>Pentapetalae</taxon>
        <taxon>rosids</taxon>
        <taxon>fabids</taxon>
        <taxon>Rosales</taxon>
        <taxon>Cannabaceae</taxon>
        <taxon>Cannabis</taxon>
    </lineage>
</organism>
<feature type="domain" description="DUF3475" evidence="2">
    <location>
        <begin position="47"/>
        <end position="103"/>
    </location>
</feature>
<protein>
    <recommendedName>
        <fullName evidence="5">DUF668 domain-containing protein</fullName>
    </recommendedName>
</protein>
<feature type="domain" description="DUF668" evidence="1">
    <location>
        <begin position="342"/>
        <end position="429"/>
    </location>
</feature>
<gene>
    <name evidence="3" type="ORF">G4B88_013123</name>
</gene>
<evidence type="ECO:0000313" key="3">
    <source>
        <dbReference type="EMBL" id="KAF4401836.1"/>
    </source>
</evidence>
<comment type="caution">
    <text evidence="3">The sequence shown here is derived from an EMBL/GenBank/DDBJ whole genome shotgun (WGS) entry which is preliminary data.</text>
</comment>
<dbReference type="PANTHER" id="PTHR31371">
    <property type="entry name" value="BNAC09G50660D PROTEIN"/>
    <property type="match status" value="1"/>
</dbReference>
<dbReference type="Pfam" id="PF05003">
    <property type="entry name" value="DUF668"/>
    <property type="match status" value="1"/>
</dbReference>
<proteinExistence type="predicted"/>
<evidence type="ECO:0000259" key="2">
    <source>
        <dbReference type="Pfam" id="PF11961"/>
    </source>
</evidence>
<dbReference type="Proteomes" id="UP000583929">
    <property type="component" value="Unassembled WGS sequence"/>
</dbReference>
<dbReference type="InterPro" id="IPR007700">
    <property type="entry name" value="DUF668"/>
</dbReference>
<dbReference type="GO" id="GO:0045927">
    <property type="term" value="P:positive regulation of growth"/>
    <property type="evidence" value="ECO:0007669"/>
    <property type="project" value="InterPro"/>
</dbReference>